<dbReference type="Proteomes" id="UP000309038">
    <property type="component" value="Unassembled WGS sequence"/>
</dbReference>
<evidence type="ECO:0000313" key="5">
    <source>
        <dbReference type="Proteomes" id="UP000309038"/>
    </source>
</evidence>
<dbReference type="InterPro" id="IPR017853">
    <property type="entry name" value="GH"/>
</dbReference>
<accession>A0A4S4KEE4</accession>
<reference evidence="4 5" key="1">
    <citation type="submission" date="2019-02" db="EMBL/GenBank/DDBJ databases">
        <title>Genome sequencing of the rare red list fungi Phlebia centrifuga.</title>
        <authorList>
            <person name="Buettner E."/>
            <person name="Kellner H."/>
        </authorList>
    </citation>
    <scope>NUCLEOTIDE SEQUENCE [LARGE SCALE GENOMIC DNA]</scope>
    <source>
        <strain evidence="4 5">DSM 108282</strain>
    </source>
</reference>
<dbReference type="PANTHER" id="PTHR31776:SF0">
    <property type="entry name" value="ALPHA-L-ARABINOFURANOSIDASE 1"/>
    <property type="match status" value="1"/>
</dbReference>
<dbReference type="InterPro" id="IPR010720">
    <property type="entry name" value="Alpha-L-AF_C"/>
</dbReference>
<evidence type="ECO:0000256" key="2">
    <source>
        <dbReference type="ARBA" id="ARBA00023180"/>
    </source>
</evidence>
<dbReference type="GO" id="GO:0031222">
    <property type="term" value="P:arabinan catabolic process"/>
    <property type="evidence" value="ECO:0007669"/>
    <property type="project" value="UniProtKB-UniPathway"/>
</dbReference>
<feature type="domain" description="Alpha-L-arabinofuranosidase C-terminal" evidence="3">
    <location>
        <begin position="69"/>
        <end position="154"/>
    </location>
</feature>
<dbReference type="GO" id="GO:0046373">
    <property type="term" value="P:L-arabinose metabolic process"/>
    <property type="evidence" value="ECO:0007669"/>
    <property type="project" value="InterPro"/>
</dbReference>
<name>A0A4S4KEE4_9APHY</name>
<dbReference type="UniPathway" id="UPA00667"/>
<organism evidence="4 5">
    <name type="scientific">Hermanssonia centrifuga</name>
    <dbReference type="NCBI Taxonomy" id="98765"/>
    <lineage>
        <taxon>Eukaryota</taxon>
        <taxon>Fungi</taxon>
        <taxon>Dikarya</taxon>
        <taxon>Basidiomycota</taxon>
        <taxon>Agaricomycotina</taxon>
        <taxon>Agaricomycetes</taxon>
        <taxon>Polyporales</taxon>
        <taxon>Meruliaceae</taxon>
        <taxon>Hermanssonia</taxon>
    </lineage>
</organism>
<dbReference type="EMBL" id="SGPJ01000230">
    <property type="protein sequence ID" value="THG96501.1"/>
    <property type="molecule type" value="Genomic_DNA"/>
</dbReference>
<evidence type="ECO:0000256" key="1">
    <source>
        <dbReference type="ARBA" id="ARBA00004834"/>
    </source>
</evidence>
<dbReference type="InterPro" id="IPR051563">
    <property type="entry name" value="Glycosyl_Hydrolase_51"/>
</dbReference>
<gene>
    <name evidence="4" type="ORF">EW026_g5341</name>
</gene>
<dbReference type="SUPFAM" id="SSF51445">
    <property type="entry name" value="(Trans)glycosidases"/>
    <property type="match status" value="1"/>
</dbReference>
<protein>
    <recommendedName>
        <fullName evidence="3">Alpha-L-arabinofuranosidase C-terminal domain-containing protein</fullName>
    </recommendedName>
</protein>
<evidence type="ECO:0000313" key="4">
    <source>
        <dbReference type="EMBL" id="THG96501.1"/>
    </source>
</evidence>
<comment type="caution">
    <text evidence="4">The sequence shown here is derived from an EMBL/GenBank/DDBJ whole genome shotgun (WGS) entry which is preliminary data.</text>
</comment>
<dbReference type="Gene3D" id="3.20.20.80">
    <property type="entry name" value="Glycosidases"/>
    <property type="match status" value="1"/>
</dbReference>
<sequence length="196" mass="21757">MSVLQINFVIGEAGTSEPAFIATSDAFSPILSPTPQAYDVHVYQIPSWFAENSFYYDSFERNGTKYFEGEYAAISTNANDIFGTSADGRLLFPTMQSSSGEAAFMTGLERNSDIVFAASYAPLLQHVNSTQWTPDLISFDAGSVIRSTSFYVQKPEQRRRIPSEHSAVPDWNSLLERHKIDWLTGSDNQGLFIGSL</sequence>
<dbReference type="AlphaFoldDB" id="A0A4S4KEE4"/>
<dbReference type="PANTHER" id="PTHR31776">
    <property type="entry name" value="ALPHA-L-ARABINOFURANOSIDASE 1"/>
    <property type="match status" value="1"/>
</dbReference>
<dbReference type="GO" id="GO:0046556">
    <property type="term" value="F:alpha-L-arabinofuranosidase activity"/>
    <property type="evidence" value="ECO:0007669"/>
    <property type="project" value="UniProtKB-EC"/>
</dbReference>
<keyword evidence="5" id="KW-1185">Reference proteome</keyword>
<evidence type="ECO:0000259" key="3">
    <source>
        <dbReference type="Pfam" id="PF06964"/>
    </source>
</evidence>
<dbReference type="Pfam" id="PF06964">
    <property type="entry name" value="Alpha-L-AF_C"/>
    <property type="match status" value="1"/>
</dbReference>
<keyword evidence="2" id="KW-0325">Glycoprotein</keyword>
<comment type="pathway">
    <text evidence="1">Glycan metabolism; L-arabinan degradation.</text>
</comment>
<proteinExistence type="predicted"/>